<dbReference type="EMBL" id="JANQDX010000005">
    <property type="protein sequence ID" value="KAL0924064.1"/>
    <property type="molecule type" value="Genomic_DNA"/>
</dbReference>
<reference evidence="1 2" key="1">
    <citation type="journal article" date="2024" name="Plant Biotechnol. J.">
        <title>Dendrobium thyrsiflorum genome and its molecular insights into genes involved in important horticultural traits.</title>
        <authorList>
            <person name="Chen B."/>
            <person name="Wang J.Y."/>
            <person name="Zheng P.J."/>
            <person name="Li K.L."/>
            <person name="Liang Y.M."/>
            <person name="Chen X.F."/>
            <person name="Zhang C."/>
            <person name="Zhao X."/>
            <person name="He X."/>
            <person name="Zhang G.Q."/>
            <person name="Liu Z.J."/>
            <person name="Xu Q."/>
        </authorList>
    </citation>
    <scope>NUCLEOTIDE SEQUENCE [LARGE SCALE GENOMIC DNA]</scope>
    <source>
        <strain evidence="1">GZMU011</strain>
    </source>
</reference>
<dbReference type="AlphaFoldDB" id="A0ABD0VFZ7"/>
<name>A0ABD0VFZ7_DENTH</name>
<proteinExistence type="predicted"/>
<dbReference type="Proteomes" id="UP001552299">
    <property type="component" value="Unassembled WGS sequence"/>
</dbReference>
<evidence type="ECO:0000313" key="2">
    <source>
        <dbReference type="Proteomes" id="UP001552299"/>
    </source>
</evidence>
<sequence length="187" mass="21152">MDPSDILDQALALCELKKPDKAAPWVGEFFESSASREEGLLFAAVGEIVNWRLSLNVNRMKKGVCWRENGFKLLGRTAAREIRLLAAQGGLSRLCSACVKENQQRRFHYNRNFLPLRPATTEGKKVTNKVLVAPFAHGLRFPIGASVTFRSDMTRYHTGHTVFDYGKTDPNIWLEKYSNKTSNVYTI</sequence>
<evidence type="ECO:0000313" key="1">
    <source>
        <dbReference type="EMBL" id="KAL0924064.1"/>
    </source>
</evidence>
<gene>
    <name evidence="1" type="ORF">M5K25_004869</name>
</gene>
<organism evidence="1 2">
    <name type="scientific">Dendrobium thyrsiflorum</name>
    <name type="common">Pinecone-like raceme dendrobium</name>
    <name type="synonym">Orchid</name>
    <dbReference type="NCBI Taxonomy" id="117978"/>
    <lineage>
        <taxon>Eukaryota</taxon>
        <taxon>Viridiplantae</taxon>
        <taxon>Streptophyta</taxon>
        <taxon>Embryophyta</taxon>
        <taxon>Tracheophyta</taxon>
        <taxon>Spermatophyta</taxon>
        <taxon>Magnoliopsida</taxon>
        <taxon>Liliopsida</taxon>
        <taxon>Asparagales</taxon>
        <taxon>Orchidaceae</taxon>
        <taxon>Epidendroideae</taxon>
        <taxon>Malaxideae</taxon>
        <taxon>Dendrobiinae</taxon>
        <taxon>Dendrobium</taxon>
    </lineage>
</organism>
<protein>
    <submittedName>
        <fullName evidence="1">Uncharacterized protein</fullName>
    </submittedName>
</protein>
<keyword evidence="2" id="KW-1185">Reference proteome</keyword>
<comment type="caution">
    <text evidence="1">The sequence shown here is derived from an EMBL/GenBank/DDBJ whole genome shotgun (WGS) entry which is preliminary data.</text>
</comment>
<accession>A0ABD0VFZ7</accession>